<dbReference type="EMBL" id="CP062983">
    <property type="protein sequence ID" value="QPC83276.1"/>
    <property type="molecule type" value="Genomic_DNA"/>
</dbReference>
<proteinExistence type="predicted"/>
<comment type="cofactor">
    <cofactor evidence="1">
        <name>Zn(2+)</name>
        <dbReference type="ChEBI" id="CHEBI:29105"/>
    </cofactor>
</comment>
<protein>
    <submittedName>
        <fullName evidence="6">Succinylglutamate desuccinylase/aspartoacylase family protein</fullName>
    </submittedName>
</protein>
<dbReference type="CDD" id="cd06230">
    <property type="entry name" value="M14_ASTE_ASPA_like"/>
    <property type="match status" value="1"/>
</dbReference>
<dbReference type="PANTHER" id="PTHR37326:SF1">
    <property type="entry name" value="BLL3975 PROTEIN"/>
    <property type="match status" value="1"/>
</dbReference>
<dbReference type="GO" id="GO:0046872">
    <property type="term" value="F:metal ion binding"/>
    <property type="evidence" value="ECO:0007669"/>
    <property type="project" value="UniProtKB-KW"/>
</dbReference>
<dbReference type="InterPro" id="IPR053138">
    <property type="entry name" value="N-alpha-Ac-DABA_deacetylase"/>
</dbReference>
<dbReference type="RefSeq" id="WP_195171343.1">
    <property type="nucleotide sequence ID" value="NZ_CP062983.1"/>
</dbReference>
<dbReference type="Pfam" id="PF24827">
    <property type="entry name" value="AstE_AspA_cat"/>
    <property type="match status" value="1"/>
</dbReference>
<organism evidence="6 7">
    <name type="scientific">Phototrophicus methaneseepsis</name>
    <dbReference type="NCBI Taxonomy" id="2710758"/>
    <lineage>
        <taxon>Bacteria</taxon>
        <taxon>Bacillati</taxon>
        <taxon>Chloroflexota</taxon>
        <taxon>Candidatus Thermofontia</taxon>
        <taxon>Phototrophicales</taxon>
        <taxon>Phototrophicaceae</taxon>
        <taxon>Phototrophicus</taxon>
    </lineage>
</organism>
<accession>A0A7S8EAD1</accession>
<evidence type="ECO:0000256" key="3">
    <source>
        <dbReference type="ARBA" id="ARBA00022801"/>
    </source>
</evidence>
<evidence type="ECO:0000256" key="1">
    <source>
        <dbReference type="ARBA" id="ARBA00001947"/>
    </source>
</evidence>
<dbReference type="GO" id="GO:0016788">
    <property type="term" value="F:hydrolase activity, acting on ester bonds"/>
    <property type="evidence" value="ECO:0007669"/>
    <property type="project" value="InterPro"/>
</dbReference>
<evidence type="ECO:0000259" key="5">
    <source>
        <dbReference type="Pfam" id="PF24827"/>
    </source>
</evidence>
<dbReference type="KEGG" id="pmet:G4Y79_02555"/>
<gene>
    <name evidence="6" type="ORF">G4Y79_02555</name>
</gene>
<evidence type="ECO:0000256" key="4">
    <source>
        <dbReference type="ARBA" id="ARBA00022833"/>
    </source>
</evidence>
<name>A0A7S8EAD1_9CHLR</name>
<reference evidence="6 7" key="1">
    <citation type="submission" date="2020-02" db="EMBL/GenBank/DDBJ databases">
        <authorList>
            <person name="Zheng R.K."/>
            <person name="Sun C.M."/>
        </authorList>
    </citation>
    <scope>NUCLEOTIDE SEQUENCE [LARGE SCALE GENOMIC DNA]</scope>
    <source>
        <strain evidence="7">rifampicinis</strain>
    </source>
</reference>
<keyword evidence="7" id="KW-1185">Reference proteome</keyword>
<evidence type="ECO:0000313" key="6">
    <source>
        <dbReference type="EMBL" id="QPC83276.1"/>
    </source>
</evidence>
<dbReference type="SUPFAM" id="SSF53187">
    <property type="entry name" value="Zn-dependent exopeptidases"/>
    <property type="match status" value="1"/>
</dbReference>
<dbReference type="Gene3D" id="3.40.630.10">
    <property type="entry name" value="Zn peptidases"/>
    <property type="match status" value="1"/>
</dbReference>
<keyword evidence="3" id="KW-0378">Hydrolase</keyword>
<feature type="domain" description="Succinylglutamate desuccinylase/Aspartoacylase catalytic" evidence="5">
    <location>
        <begin position="35"/>
        <end position="210"/>
    </location>
</feature>
<keyword evidence="4" id="KW-0862">Zinc</keyword>
<dbReference type="Proteomes" id="UP000594468">
    <property type="component" value="Chromosome"/>
</dbReference>
<evidence type="ECO:0000256" key="2">
    <source>
        <dbReference type="ARBA" id="ARBA00022723"/>
    </source>
</evidence>
<keyword evidence="2" id="KW-0479">Metal-binding</keyword>
<evidence type="ECO:0000313" key="7">
    <source>
        <dbReference type="Proteomes" id="UP000594468"/>
    </source>
</evidence>
<dbReference type="AlphaFoldDB" id="A0A7S8EAD1"/>
<dbReference type="InterPro" id="IPR055438">
    <property type="entry name" value="AstE_AspA_cat"/>
</dbReference>
<sequence length="311" mass="32692">MTSLLDSMLWTEHALPASSAHGSVPVKIGEVGSGGPVALITAGIHGDEGPWGAWAIRQLLQSVETSALQGTLRVIPAANPLAMTADLRNAPLDQLDLNRTFPGNEKGSYTERVAHLLAQTALEGVDTVIDLHGGGSWCVNSFVFRMQGGEMLSDCFDAPFSMKAPDRAVSLTGYTRTLGKAVVGVEMGGKSGYERHWAERITKGLHRALAKVGVLSEAGTPAREYETIPVGGSTVLRPTNGGVFVPAVGPDQIGTIVPGGTILGHVYDPGCVELLETLTAPFDQTAILLLRPFITQIEGGAMTYVVAEPQA</sequence>
<dbReference type="PANTHER" id="PTHR37326">
    <property type="entry name" value="BLL3975 PROTEIN"/>
    <property type="match status" value="1"/>
</dbReference>